<keyword evidence="8 10" id="KW-1133">Transmembrane helix</keyword>
<keyword evidence="9 10" id="KW-0472">Membrane</keyword>
<dbReference type="EMBL" id="CAJGYO010000005">
    <property type="protein sequence ID" value="CAD6230342.1"/>
    <property type="molecule type" value="Genomic_DNA"/>
</dbReference>
<evidence type="ECO:0000256" key="4">
    <source>
        <dbReference type="ARBA" id="ARBA00012483"/>
    </source>
</evidence>
<dbReference type="Proteomes" id="UP000604825">
    <property type="component" value="Unassembled WGS sequence"/>
</dbReference>
<dbReference type="InterPro" id="IPR057425">
    <property type="entry name" value="DUF2921_N"/>
</dbReference>
<evidence type="ECO:0000256" key="3">
    <source>
        <dbReference type="ARBA" id="ARBA00004906"/>
    </source>
</evidence>
<evidence type="ECO:0000256" key="10">
    <source>
        <dbReference type="SAM" id="Phobius"/>
    </source>
</evidence>
<comment type="catalytic activity">
    <reaction evidence="1">
        <text>S-ubiquitinyl-[E2 ubiquitin-conjugating enzyme]-L-cysteine + [acceptor protein]-L-lysine = [E2 ubiquitin-conjugating enzyme]-L-cysteine + N(6)-ubiquitinyl-[acceptor protein]-L-lysine.</text>
        <dbReference type="EC" id="2.3.2.27"/>
    </reaction>
</comment>
<dbReference type="AlphaFoldDB" id="A0A811NVA7"/>
<evidence type="ECO:0000256" key="5">
    <source>
        <dbReference type="ARBA" id="ARBA00022679"/>
    </source>
</evidence>
<sequence length="788" mass="85572">MHVGATLTLSGRRAFHTVAAHRRDRFAGGAHSVSFHLDGYYSSTSEELCMLGSGTYSMGDGWPKHLPDVVLRLRFPSPPSLKDPFVTGELKGAGFDAITLISYAEGDSYEYGQRASCPPLQPPPAVRGALQVLGASFSCAHLREQLVSSYKLQHVGSVPASSTSPAFLRLPEPRMHVGQAFVVKEAAVVAEGRWDSTQSTLCLRACRVVRSGPTSLAVQEQQDCGIGMSFWFPAVWTIRERSIVAGMLWNSSQGTAATASNAAAAAAGAVSASSIDFDINRDTFSDVKYTYTRVDEAKQRYFADVLRSHENKANKGTFPSASYSYHDFQFRFHMENRGSELGEAYPVTIGSAIVDGDRLPAGGSFSSWHAKVDIEHELLKVSYDIYTRHLPPRVNWMNMSSPVSIEERLITAEGVYDPKKGVLCMIGCRELEGSTDCQILITVHFASLDAKAQGHGRGVISSLRAKTDPLFFSKMDIALFGMYAEQVSASISRMDLESVMLVVSTTLSCIFTALQILHAKRSLEASASTSITMLVVLAMGYVAPLVISSEALFVSRGTEYAPFQRKVPYELKQAMLRVPTLIAFVLQLRLLQLAWSARRSAAGRSKDGTSAAAAAERRALWVCLPLYLLGGALTIVLHMANTRRAAREDSLAVRVGPEPATLWEDLASSAGLALDGFLLPQVAMNAFSGGKVRAVSPWFYVGGTVVRAMPHVYDVVRSQGYVPSLKPSNVYASPLDDRFGVAWDIVVPCGAALLTVLLFLQQRLGGTGTGTFLFRSGRTGEYQMVSTF</sequence>
<organism evidence="13 14">
    <name type="scientific">Miscanthus lutarioriparius</name>
    <dbReference type="NCBI Taxonomy" id="422564"/>
    <lineage>
        <taxon>Eukaryota</taxon>
        <taxon>Viridiplantae</taxon>
        <taxon>Streptophyta</taxon>
        <taxon>Embryophyta</taxon>
        <taxon>Tracheophyta</taxon>
        <taxon>Spermatophyta</taxon>
        <taxon>Magnoliopsida</taxon>
        <taxon>Liliopsida</taxon>
        <taxon>Poales</taxon>
        <taxon>Poaceae</taxon>
        <taxon>PACMAD clade</taxon>
        <taxon>Panicoideae</taxon>
        <taxon>Andropogonodae</taxon>
        <taxon>Andropogoneae</taxon>
        <taxon>Saccharinae</taxon>
        <taxon>Miscanthus</taxon>
    </lineage>
</organism>
<name>A0A811NVA7_9POAL</name>
<feature type="domain" description="DUF2921" evidence="12">
    <location>
        <begin position="2"/>
        <end position="91"/>
    </location>
</feature>
<feature type="transmembrane region" description="Helical" evidence="10">
    <location>
        <begin position="618"/>
        <end position="640"/>
    </location>
</feature>
<dbReference type="GO" id="GO:0012505">
    <property type="term" value="C:endomembrane system"/>
    <property type="evidence" value="ECO:0007669"/>
    <property type="project" value="UniProtKB-SubCell"/>
</dbReference>
<evidence type="ECO:0000256" key="7">
    <source>
        <dbReference type="ARBA" id="ARBA00022786"/>
    </source>
</evidence>
<dbReference type="GO" id="GO:0061630">
    <property type="term" value="F:ubiquitin protein ligase activity"/>
    <property type="evidence" value="ECO:0007669"/>
    <property type="project" value="UniProtKB-EC"/>
</dbReference>
<evidence type="ECO:0000313" key="13">
    <source>
        <dbReference type="EMBL" id="CAD6230342.1"/>
    </source>
</evidence>
<dbReference type="PANTHER" id="PTHR33389:SF7">
    <property type="entry name" value="OS01G0678000 PROTEIN"/>
    <property type="match status" value="1"/>
</dbReference>
<feature type="domain" description="SWEET-like" evidence="11">
    <location>
        <begin position="486"/>
        <end position="766"/>
    </location>
</feature>
<keyword evidence="5" id="KW-0808">Transferase</keyword>
<evidence type="ECO:0000259" key="12">
    <source>
        <dbReference type="Pfam" id="PF25333"/>
    </source>
</evidence>
<evidence type="ECO:0000256" key="9">
    <source>
        <dbReference type="ARBA" id="ARBA00023136"/>
    </source>
</evidence>
<dbReference type="OrthoDB" id="682886at2759"/>
<dbReference type="PANTHER" id="PTHR33389">
    <property type="entry name" value="FAMILY PROTEIN, PUTATIVE (DUF2921)-RELATED"/>
    <property type="match status" value="1"/>
</dbReference>
<feature type="transmembrane region" description="Helical" evidence="10">
    <location>
        <begin position="531"/>
        <end position="554"/>
    </location>
</feature>
<evidence type="ECO:0000256" key="2">
    <source>
        <dbReference type="ARBA" id="ARBA00004127"/>
    </source>
</evidence>
<evidence type="ECO:0000259" key="11">
    <source>
        <dbReference type="Pfam" id="PF11145"/>
    </source>
</evidence>
<gene>
    <name evidence="13" type="ORF">NCGR_LOCUS20684</name>
</gene>
<feature type="transmembrane region" description="Helical" evidence="10">
    <location>
        <begin position="499"/>
        <end position="519"/>
    </location>
</feature>
<evidence type="ECO:0000256" key="6">
    <source>
        <dbReference type="ARBA" id="ARBA00022692"/>
    </source>
</evidence>
<dbReference type="Pfam" id="PF11145">
    <property type="entry name" value="DUF2921"/>
    <property type="match status" value="1"/>
</dbReference>
<protein>
    <recommendedName>
        <fullName evidence="4">RING-type E3 ubiquitin transferase</fullName>
        <ecNumber evidence="4">2.3.2.27</ecNumber>
    </recommendedName>
</protein>
<feature type="transmembrane region" description="Helical" evidence="10">
    <location>
        <begin position="741"/>
        <end position="760"/>
    </location>
</feature>
<keyword evidence="14" id="KW-1185">Reference proteome</keyword>
<evidence type="ECO:0000256" key="1">
    <source>
        <dbReference type="ARBA" id="ARBA00000900"/>
    </source>
</evidence>
<feature type="domain" description="DUF2921" evidence="12">
    <location>
        <begin position="175"/>
        <end position="254"/>
    </location>
</feature>
<keyword evidence="6 10" id="KW-0812">Transmembrane</keyword>
<proteinExistence type="predicted"/>
<dbReference type="InterPro" id="IPR021319">
    <property type="entry name" value="DUF2921"/>
</dbReference>
<evidence type="ECO:0000256" key="8">
    <source>
        <dbReference type="ARBA" id="ARBA00022989"/>
    </source>
</evidence>
<feature type="domain" description="DUF2921" evidence="12">
    <location>
        <begin position="309"/>
        <end position="475"/>
    </location>
</feature>
<dbReference type="EC" id="2.3.2.27" evidence="4"/>
<comment type="caution">
    <text evidence="13">The sequence shown here is derived from an EMBL/GenBank/DDBJ whole genome shotgun (WGS) entry which is preliminary data.</text>
</comment>
<keyword evidence="7" id="KW-0833">Ubl conjugation pathway</keyword>
<comment type="pathway">
    <text evidence="3">Protein modification; protein ubiquitination.</text>
</comment>
<evidence type="ECO:0000313" key="14">
    <source>
        <dbReference type="Proteomes" id="UP000604825"/>
    </source>
</evidence>
<reference evidence="13" key="1">
    <citation type="submission" date="2020-10" db="EMBL/GenBank/DDBJ databases">
        <authorList>
            <person name="Han B."/>
            <person name="Lu T."/>
            <person name="Zhao Q."/>
            <person name="Huang X."/>
            <person name="Zhao Y."/>
        </authorList>
    </citation>
    <scope>NUCLEOTIDE SEQUENCE</scope>
</reference>
<dbReference type="Pfam" id="PF25333">
    <property type="entry name" value="DUF2921_N"/>
    <property type="match status" value="3"/>
</dbReference>
<accession>A0A811NVA7</accession>
<feature type="transmembrane region" description="Helical" evidence="10">
    <location>
        <begin position="574"/>
        <end position="597"/>
    </location>
</feature>
<comment type="subcellular location">
    <subcellularLocation>
        <location evidence="2">Endomembrane system</location>
        <topology evidence="2">Multi-pass membrane protein</topology>
    </subcellularLocation>
</comment>